<dbReference type="EMBL" id="SODV01000001">
    <property type="protein sequence ID" value="TDX00572.1"/>
    <property type="molecule type" value="Genomic_DNA"/>
</dbReference>
<dbReference type="GO" id="GO:0004519">
    <property type="term" value="F:endonuclease activity"/>
    <property type="evidence" value="ECO:0007669"/>
    <property type="project" value="UniProtKB-KW"/>
</dbReference>
<feature type="domain" description="YhcG N-terminal" evidence="3">
    <location>
        <begin position="16"/>
        <end position="172"/>
    </location>
</feature>
<protein>
    <submittedName>
        <fullName evidence="4">Putative nuclease of restriction endonuclease-like (RecB) superfamily</fullName>
    </submittedName>
</protein>
<dbReference type="Pfam" id="PF06250">
    <property type="entry name" value="YhcG_C"/>
    <property type="match status" value="1"/>
</dbReference>
<dbReference type="PANTHER" id="PTHR30547">
    <property type="entry name" value="UNCHARACTERIZED PROTEIN YHCG-RELATED"/>
    <property type="match status" value="1"/>
</dbReference>
<dbReference type="InterPro" id="IPR041527">
    <property type="entry name" value="YhcG_N"/>
</dbReference>
<dbReference type="OrthoDB" id="9801263at2"/>
<dbReference type="InterPro" id="IPR053148">
    <property type="entry name" value="PD-DEXK-like_domain"/>
</dbReference>
<feature type="domain" description="YhcG PDDEXK nuclease" evidence="2">
    <location>
        <begin position="192"/>
        <end position="345"/>
    </location>
</feature>
<organism evidence="4 5">
    <name type="scientific">Dinghuibacter silviterrae</name>
    <dbReference type="NCBI Taxonomy" id="1539049"/>
    <lineage>
        <taxon>Bacteria</taxon>
        <taxon>Pseudomonadati</taxon>
        <taxon>Bacteroidota</taxon>
        <taxon>Chitinophagia</taxon>
        <taxon>Chitinophagales</taxon>
        <taxon>Chitinophagaceae</taxon>
        <taxon>Dinghuibacter</taxon>
    </lineage>
</organism>
<feature type="region of interest" description="Disordered" evidence="1">
    <location>
        <begin position="376"/>
        <end position="396"/>
    </location>
</feature>
<dbReference type="GO" id="GO:0003676">
    <property type="term" value="F:nucleic acid binding"/>
    <property type="evidence" value="ECO:0007669"/>
    <property type="project" value="InterPro"/>
</dbReference>
<dbReference type="PANTHER" id="PTHR30547:SF5">
    <property type="entry name" value="NUCLEASE YHCG-RELATED"/>
    <property type="match status" value="1"/>
</dbReference>
<dbReference type="Pfam" id="PF17761">
    <property type="entry name" value="DUF1016_N"/>
    <property type="match status" value="1"/>
</dbReference>
<evidence type="ECO:0000313" key="4">
    <source>
        <dbReference type="EMBL" id="TDX00572.1"/>
    </source>
</evidence>
<keyword evidence="4" id="KW-0540">Nuclease</keyword>
<proteinExistence type="predicted"/>
<accession>A0A4R8DQY9</accession>
<dbReference type="InterPro" id="IPR009362">
    <property type="entry name" value="YhcG_C"/>
</dbReference>
<evidence type="ECO:0000259" key="2">
    <source>
        <dbReference type="Pfam" id="PF06250"/>
    </source>
</evidence>
<dbReference type="InterPro" id="IPR011856">
    <property type="entry name" value="tRNA_endonuc-like_dom_sf"/>
</dbReference>
<keyword evidence="5" id="KW-1185">Reference proteome</keyword>
<evidence type="ECO:0000259" key="3">
    <source>
        <dbReference type="Pfam" id="PF17761"/>
    </source>
</evidence>
<gene>
    <name evidence="4" type="ORF">EDB95_1597</name>
</gene>
<evidence type="ECO:0000313" key="5">
    <source>
        <dbReference type="Proteomes" id="UP000294498"/>
    </source>
</evidence>
<comment type="caution">
    <text evidence="4">The sequence shown here is derived from an EMBL/GenBank/DDBJ whole genome shotgun (WGS) entry which is preliminary data.</text>
</comment>
<dbReference type="RefSeq" id="WP_133992357.1">
    <property type="nucleotide sequence ID" value="NZ_SODV01000001.1"/>
</dbReference>
<evidence type="ECO:0000256" key="1">
    <source>
        <dbReference type="SAM" id="MobiDB-lite"/>
    </source>
</evidence>
<keyword evidence="4" id="KW-0255">Endonuclease</keyword>
<dbReference type="Proteomes" id="UP000294498">
    <property type="component" value="Unassembled WGS sequence"/>
</dbReference>
<dbReference type="AlphaFoldDB" id="A0A4R8DQY9"/>
<dbReference type="Gene3D" id="3.40.1350.10">
    <property type="match status" value="1"/>
</dbReference>
<reference evidence="4 5" key="1">
    <citation type="submission" date="2019-03" db="EMBL/GenBank/DDBJ databases">
        <title>Genomic Encyclopedia of Type Strains, Phase IV (KMG-IV): sequencing the most valuable type-strain genomes for metagenomic binning, comparative biology and taxonomic classification.</title>
        <authorList>
            <person name="Goeker M."/>
        </authorList>
    </citation>
    <scope>NUCLEOTIDE SEQUENCE [LARGE SCALE GENOMIC DNA]</scope>
    <source>
        <strain evidence="4 5">DSM 100059</strain>
    </source>
</reference>
<name>A0A4R8DQY9_9BACT</name>
<keyword evidence="4" id="KW-0378">Hydrolase</keyword>
<sequence length="396" mass="46071">MEKNMPSDYRDIVAALKEKIKRARSAAAYTLNGQLLAIYRDIGLVIADQEQKDGWGAKVVERLSKDLLTEFPDMKGLRPRNLRYMRDFALAYPHFPILQTSVAKLEMSNGEENATVSILQSEFAKLTWSHHILLLDKIKEPEIRVFYIRKTIEMGWTREEMVRQIEGGLHKRQGQIIHNFAQTTDDYEQITQVFKDPYQFDFICLAQEAKERDVEHALLSQLTKFLLELGQSFAFMGRQFRMTLGEKEYFIDLLFYHTKLKRYIVIELKNEEFRPEHIGKMSFYLTLADEQLKDERDGKSIGLILCKTKDGLVAEYALRDTGKAIGISQYRLNEKLPEEVKQELPSLKDIERNMAAELNELDQPIREKMDELLQKLNSIKKAGDEPEAPSQSRITR</sequence>